<organism evidence="3 4">
    <name type="scientific">Neurospora tetraspora</name>
    <dbReference type="NCBI Taxonomy" id="94610"/>
    <lineage>
        <taxon>Eukaryota</taxon>
        <taxon>Fungi</taxon>
        <taxon>Dikarya</taxon>
        <taxon>Ascomycota</taxon>
        <taxon>Pezizomycotina</taxon>
        <taxon>Sordariomycetes</taxon>
        <taxon>Sordariomycetidae</taxon>
        <taxon>Sordariales</taxon>
        <taxon>Sordariaceae</taxon>
        <taxon>Neurospora</taxon>
    </lineage>
</organism>
<keyword evidence="2" id="KW-0472">Membrane</keyword>
<sequence>MMFLTSFFSFSFPLFVIPISNRVLSFLLLFSDDSCSLGYVIASPAVGGLVILRNLLISSTARFASFRFLFVSCCASCYARIRYGLLSNAPRTSEREGSVTQLDRDSRDNAAAAAAVSDSRGSNNDSDSTQQ</sequence>
<feature type="region of interest" description="Disordered" evidence="1">
    <location>
        <begin position="90"/>
        <end position="131"/>
    </location>
</feature>
<dbReference type="EMBL" id="JAUEPP010000009">
    <property type="protein sequence ID" value="KAK3334892.1"/>
    <property type="molecule type" value="Genomic_DNA"/>
</dbReference>
<keyword evidence="2" id="KW-1133">Transmembrane helix</keyword>
<proteinExistence type="predicted"/>
<evidence type="ECO:0000313" key="3">
    <source>
        <dbReference type="EMBL" id="KAK3334892.1"/>
    </source>
</evidence>
<dbReference type="Proteomes" id="UP001278500">
    <property type="component" value="Unassembled WGS sequence"/>
</dbReference>
<keyword evidence="4" id="KW-1185">Reference proteome</keyword>
<comment type="caution">
    <text evidence="3">The sequence shown here is derived from an EMBL/GenBank/DDBJ whole genome shotgun (WGS) entry which is preliminary data.</text>
</comment>
<evidence type="ECO:0000256" key="2">
    <source>
        <dbReference type="SAM" id="Phobius"/>
    </source>
</evidence>
<dbReference type="AlphaFoldDB" id="A0AAE0MJL2"/>
<feature type="compositionally biased region" description="Low complexity" evidence="1">
    <location>
        <begin position="109"/>
        <end position="131"/>
    </location>
</feature>
<reference evidence="3" key="2">
    <citation type="submission" date="2023-06" db="EMBL/GenBank/DDBJ databases">
        <authorList>
            <consortium name="Lawrence Berkeley National Laboratory"/>
            <person name="Haridas S."/>
            <person name="Hensen N."/>
            <person name="Bonometti L."/>
            <person name="Westerberg I."/>
            <person name="Brannstrom I.O."/>
            <person name="Guillou S."/>
            <person name="Cros-Aarteil S."/>
            <person name="Calhoun S."/>
            <person name="Kuo A."/>
            <person name="Mondo S."/>
            <person name="Pangilinan J."/>
            <person name="Riley R."/>
            <person name="Labutti K."/>
            <person name="Andreopoulos B."/>
            <person name="Lipzen A."/>
            <person name="Chen C."/>
            <person name="Yanf M."/>
            <person name="Daum C."/>
            <person name="Ng V."/>
            <person name="Clum A."/>
            <person name="Steindorff A."/>
            <person name="Ohm R."/>
            <person name="Martin F."/>
            <person name="Silar P."/>
            <person name="Natvig D."/>
            <person name="Lalanne C."/>
            <person name="Gautier V."/>
            <person name="Ament-Velasquez S.L."/>
            <person name="Kruys A."/>
            <person name="Hutchinson M.I."/>
            <person name="Powell A.J."/>
            <person name="Barry K."/>
            <person name="Miller A.N."/>
            <person name="Grigoriev I.V."/>
            <person name="Debuchy R."/>
            <person name="Gladieux P."/>
            <person name="Thoren M.H."/>
            <person name="Johannesson H."/>
        </authorList>
    </citation>
    <scope>NUCLEOTIDE SEQUENCE</scope>
    <source>
        <strain evidence="3">CBS 560.94</strain>
    </source>
</reference>
<dbReference type="GeneID" id="87860728"/>
<feature type="transmembrane region" description="Helical" evidence="2">
    <location>
        <begin position="6"/>
        <end position="30"/>
    </location>
</feature>
<keyword evidence="2" id="KW-0812">Transmembrane</keyword>
<feature type="transmembrane region" description="Helical" evidence="2">
    <location>
        <begin position="37"/>
        <end position="57"/>
    </location>
</feature>
<protein>
    <submittedName>
        <fullName evidence="3">Uncharacterized protein</fullName>
    </submittedName>
</protein>
<evidence type="ECO:0000313" key="4">
    <source>
        <dbReference type="Proteomes" id="UP001278500"/>
    </source>
</evidence>
<accession>A0AAE0MJL2</accession>
<evidence type="ECO:0000256" key="1">
    <source>
        <dbReference type="SAM" id="MobiDB-lite"/>
    </source>
</evidence>
<reference evidence="3" key="1">
    <citation type="journal article" date="2023" name="Mol. Phylogenet. Evol.">
        <title>Genome-scale phylogeny and comparative genomics of the fungal order Sordariales.</title>
        <authorList>
            <person name="Hensen N."/>
            <person name="Bonometti L."/>
            <person name="Westerberg I."/>
            <person name="Brannstrom I.O."/>
            <person name="Guillou S."/>
            <person name="Cros-Aarteil S."/>
            <person name="Calhoun S."/>
            <person name="Haridas S."/>
            <person name="Kuo A."/>
            <person name="Mondo S."/>
            <person name="Pangilinan J."/>
            <person name="Riley R."/>
            <person name="LaButti K."/>
            <person name="Andreopoulos B."/>
            <person name="Lipzen A."/>
            <person name="Chen C."/>
            <person name="Yan M."/>
            <person name="Daum C."/>
            <person name="Ng V."/>
            <person name="Clum A."/>
            <person name="Steindorff A."/>
            <person name="Ohm R.A."/>
            <person name="Martin F."/>
            <person name="Silar P."/>
            <person name="Natvig D.O."/>
            <person name="Lalanne C."/>
            <person name="Gautier V."/>
            <person name="Ament-Velasquez S.L."/>
            <person name="Kruys A."/>
            <person name="Hutchinson M.I."/>
            <person name="Powell A.J."/>
            <person name="Barry K."/>
            <person name="Miller A.N."/>
            <person name="Grigoriev I.V."/>
            <person name="Debuchy R."/>
            <person name="Gladieux P."/>
            <person name="Hiltunen Thoren M."/>
            <person name="Johannesson H."/>
        </authorList>
    </citation>
    <scope>NUCLEOTIDE SEQUENCE</scope>
    <source>
        <strain evidence="3">CBS 560.94</strain>
    </source>
</reference>
<dbReference type="RefSeq" id="XP_062677058.1">
    <property type="nucleotide sequence ID" value="XM_062823574.1"/>
</dbReference>
<feature type="compositionally biased region" description="Basic and acidic residues" evidence="1">
    <location>
        <begin position="92"/>
        <end position="108"/>
    </location>
</feature>
<name>A0AAE0MJL2_9PEZI</name>
<gene>
    <name evidence="3" type="ORF">B0H65DRAFT_336622</name>
</gene>